<keyword evidence="5" id="KW-0614">Plasmid</keyword>
<proteinExistence type="predicted"/>
<dbReference type="EMBL" id="CP002282">
    <property type="protein sequence ID" value="ADO83744.1"/>
    <property type="molecule type" value="Genomic_DNA"/>
</dbReference>
<dbReference type="SMART" id="SM00530">
    <property type="entry name" value="HTH_XRE"/>
    <property type="match status" value="1"/>
</dbReference>
<keyword evidence="6" id="KW-1185">Reference proteome</keyword>
<evidence type="ECO:0000259" key="4">
    <source>
        <dbReference type="PROSITE" id="PS50943"/>
    </source>
</evidence>
<dbReference type="SUPFAM" id="SSF47413">
    <property type="entry name" value="lambda repressor-like DNA-binding domains"/>
    <property type="match status" value="1"/>
</dbReference>
<evidence type="ECO:0000256" key="1">
    <source>
        <dbReference type="ARBA" id="ARBA00023015"/>
    </source>
</evidence>
<dbReference type="HOGENOM" id="CLU_066192_1_1_0"/>
<dbReference type="CDD" id="cd00093">
    <property type="entry name" value="HTH_XRE"/>
    <property type="match status" value="1"/>
</dbReference>
<keyword evidence="2" id="KW-0238">DNA-binding</keyword>
<reference evidence="5 6" key="1">
    <citation type="journal article" date="2010" name="Stand. Genomic Sci.">
        <title>Complete genome sequence of Ilyobacter polytropus type strain (CuHbu1).</title>
        <authorList>
            <person name="Sikorski J."/>
            <person name="Chertkov O."/>
            <person name="Lapidus A."/>
            <person name="Nolan M."/>
            <person name="Lucas S."/>
            <person name="Del Rio T.G."/>
            <person name="Tice H."/>
            <person name="Cheng J.F."/>
            <person name="Tapia R."/>
            <person name="Han C."/>
            <person name="Goodwin L."/>
            <person name="Pitluck S."/>
            <person name="Liolios K."/>
            <person name="Ivanova N."/>
            <person name="Mavromatis K."/>
            <person name="Mikhailova N."/>
            <person name="Pati A."/>
            <person name="Chen A."/>
            <person name="Palaniappan K."/>
            <person name="Land M."/>
            <person name="Hauser L."/>
            <person name="Chang Y.J."/>
            <person name="Jeffries C.D."/>
            <person name="Brambilla E."/>
            <person name="Yasawong M."/>
            <person name="Rohde M."/>
            <person name="Pukall R."/>
            <person name="Spring S."/>
            <person name="Goker M."/>
            <person name="Woyke T."/>
            <person name="Bristow J."/>
            <person name="Eisen J.A."/>
            <person name="Markowitz V."/>
            <person name="Hugenholtz P."/>
            <person name="Kyrpides N.C."/>
            <person name="Klenk H.P."/>
        </authorList>
    </citation>
    <scope>NUCLEOTIDE SEQUENCE [LARGE SCALE GENOMIC DNA]</scope>
    <source>
        <strain evidence="6">ATCC 51220 / DSM 2926 / LMG 16218 / CuHBu1</strain>
        <plasmid evidence="6">pILYOP01</plasmid>
    </source>
</reference>
<evidence type="ECO:0000313" key="6">
    <source>
        <dbReference type="Proteomes" id="UP000006875"/>
    </source>
</evidence>
<evidence type="ECO:0000313" key="5">
    <source>
        <dbReference type="EMBL" id="ADO83744.1"/>
    </source>
</evidence>
<keyword evidence="3" id="KW-0804">Transcription</keyword>
<dbReference type="PANTHER" id="PTHR40661:SF1">
    <property type="entry name" value="HTH CRO_C1-TYPE DOMAIN-CONTAINING PROTEIN"/>
    <property type="match status" value="1"/>
</dbReference>
<sequence length="237" mass="27520">MSTNFGKFLIEFMEKNDYKLEYVAEKTNTSFSTIGHYRTGRRLPKDDFIEKFIKAFNFNEHEKKNIYDAVLKDRTPPEILDKLERFERYSKIENAKGNARRIDTVKVPLYGTASAGPGYLNLDIELKEFIIPKEDYREGRFTVKVEGNSMTGPIKSIPCGSVALADPNMCTDIEELIGKVCVFTYNDETFIKQLTVDRQNLIHLVSFNPEEQDIIVLNPKMLKCNGRVVKTYYEQRW</sequence>
<accession>E3HBC9</accession>
<dbReference type="AlphaFoldDB" id="E3HBC9"/>
<dbReference type="Gene3D" id="1.10.260.40">
    <property type="entry name" value="lambda repressor-like DNA-binding domains"/>
    <property type="match status" value="1"/>
</dbReference>
<dbReference type="OrthoDB" id="81276at2"/>
<dbReference type="PANTHER" id="PTHR40661">
    <property type="match status" value="1"/>
</dbReference>
<dbReference type="InterPro" id="IPR015927">
    <property type="entry name" value="Peptidase_S24_S26A/B/C"/>
</dbReference>
<geneLocation type="plasmid" evidence="5 6">
    <name>pILYOP01</name>
</geneLocation>
<dbReference type="InterPro" id="IPR036286">
    <property type="entry name" value="LexA/Signal_pep-like_sf"/>
</dbReference>
<dbReference type="Pfam" id="PF01381">
    <property type="entry name" value="HTH_3"/>
    <property type="match status" value="1"/>
</dbReference>
<evidence type="ECO:0000256" key="3">
    <source>
        <dbReference type="ARBA" id="ARBA00023163"/>
    </source>
</evidence>
<dbReference type="RefSeq" id="WP_013388406.1">
    <property type="nucleotide sequence ID" value="NC_014633.1"/>
</dbReference>
<dbReference type="InterPro" id="IPR010982">
    <property type="entry name" value="Lambda_DNA-bd_dom_sf"/>
</dbReference>
<dbReference type="GO" id="GO:0003677">
    <property type="term" value="F:DNA binding"/>
    <property type="evidence" value="ECO:0007669"/>
    <property type="project" value="UniProtKB-KW"/>
</dbReference>
<dbReference type="InterPro" id="IPR001387">
    <property type="entry name" value="Cro/C1-type_HTH"/>
</dbReference>
<dbReference type="Proteomes" id="UP000006875">
    <property type="component" value="Plasmid pILYOP01"/>
</dbReference>
<dbReference type="Pfam" id="PF00717">
    <property type="entry name" value="Peptidase_S24"/>
    <property type="match status" value="1"/>
</dbReference>
<dbReference type="CDD" id="cd06529">
    <property type="entry name" value="S24_LexA-like"/>
    <property type="match status" value="1"/>
</dbReference>
<evidence type="ECO:0000256" key="2">
    <source>
        <dbReference type="ARBA" id="ARBA00023125"/>
    </source>
</evidence>
<protein>
    <submittedName>
        <fullName evidence="5">Phage repressor</fullName>
    </submittedName>
</protein>
<gene>
    <name evidence="5" type="ordered locus">Ilyop_1973</name>
</gene>
<keyword evidence="1" id="KW-0805">Transcription regulation</keyword>
<dbReference type="SUPFAM" id="SSF51306">
    <property type="entry name" value="LexA/Signal peptidase"/>
    <property type="match status" value="1"/>
</dbReference>
<feature type="domain" description="HTH cro/C1-type" evidence="4">
    <location>
        <begin position="9"/>
        <end position="63"/>
    </location>
</feature>
<dbReference type="InterPro" id="IPR039418">
    <property type="entry name" value="LexA-like"/>
</dbReference>
<dbReference type="PROSITE" id="PS50943">
    <property type="entry name" value="HTH_CROC1"/>
    <property type="match status" value="1"/>
</dbReference>
<dbReference type="Gene3D" id="2.10.109.10">
    <property type="entry name" value="Umud Fragment, subunit A"/>
    <property type="match status" value="1"/>
</dbReference>
<organism evidence="5 6">
    <name type="scientific">Ilyobacter polytropus (strain ATCC 51220 / DSM 2926 / LMG 16218 / CuHBu1)</name>
    <dbReference type="NCBI Taxonomy" id="572544"/>
    <lineage>
        <taxon>Bacteria</taxon>
        <taxon>Fusobacteriati</taxon>
        <taxon>Fusobacteriota</taxon>
        <taxon>Fusobacteriia</taxon>
        <taxon>Fusobacteriales</taxon>
        <taxon>Fusobacteriaceae</taxon>
        <taxon>Ilyobacter</taxon>
    </lineage>
</organism>
<name>E3HBC9_ILYPC</name>
<dbReference type="KEGG" id="ipo:Ilyop_1973"/>